<protein>
    <submittedName>
        <fullName evidence="1">Uncharacterized protein</fullName>
    </submittedName>
</protein>
<accession>A0A132NWK8</accession>
<dbReference type="EMBL" id="JXTI01000031">
    <property type="protein sequence ID" value="KWX14460.1"/>
    <property type="molecule type" value="Genomic_DNA"/>
</dbReference>
<dbReference type="Proteomes" id="UP000070089">
    <property type="component" value="Unassembled WGS sequence"/>
</dbReference>
<sequence length="184" mass="20275">MEATFCLMSNPFGRLIPILIDVVLDNVHVSERLIYDVFGDMTPLDLAERIADEYCLSPLAAHRLQRIVTAQAAPDCRPLLVLTDGPSCLVTVPLCIVIDGIGLKDTLCLDVNNKQLDLDAVIDNIIREKALGLTHLSYLKWRKAIMFQVLTEVYKAVECSIKQLDPPQGLMDVVGTCPCLGPAE</sequence>
<gene>
    <name evidence="1" type="ORF">QR46_1505</name>
</gene>
<evidence type="ECO:0000313" key="2">
    <source>
        <dbReference type="Proteomes" id="UP000070089"/>
    </source>
</evidence>
<dbReference type="VEuPathDB" id="GiardiaDB:QR46_1505"/>
<proteinExistence type="predicted"/>
<evidence type="ECO:0000313" key="1">
    <source>
        <dbReference type="EMBL" id="KWX14460.1"/>
    </source>
</evidence>
<reference evidence="1 2" key="1">
    <citation type="journal article" date="2015" name="Mol. Biochem. Parasitol.">
        <title>Identification of polymorphic genes for use in assemblage B genotyping assays through comparative genomics of multiple assemblage B Giardia duodenalis isolates.</title>
        <authorList>
            <person name="Wielinga C."/>
            <person name="Thompson R.C."/>
            <person name="Monis P."/>
            <person name="Ryan U."/>
        </authorList>
    </citation>
    <scope>NUCLEOTIDE SEQUENCE [LARGE SCALE GENOMIC DNA]</scope>
    <source>
        <strain evidence="1 2">BAH15c1</strain>
    </source>
</reference>
<comment type="caution">
    <text evidence="1">The sequence shown here is derived from an EMBL/GenBank/DDBJ whole genome shotgun (WGS) entry which is preliminary data.</text>
</comment>
<organism evidence="1 2">
    <name type="scientific">Giardia duodenalis assemblage B</name>
    <dbReference type="NCBI Taxonomy" id="1394984"/>
    <lineage>
        <taxon>Eukaryota</taxon>
        <taxon>Metamonada</taxon>
        <taxon>Diplomonadida</taxon>
        <taxon>Hexamitidae</taxon>
        <taxon>Giardiinae</taxon>
        <taxon>Giardia</taxon>
    </lineage>
</organism>
<dbReference type="OrthoDB" id="10248631at2759"/>
<name>A0A132NWK8_GIAIN</name>
<dbReference type="AlphaFoldDB" id="A0A132NWK8"/>